<dbReference type="RefSeq" id="WP_096450969.1">
    <property type="nucleotide sequence ID" value="NZ_JBHSOG010000098.1"/>
</dbReference>
<reference evidence="2" key="1">
    <citation type="journal article" date="2019" name="Int. J. Syst. Evol. Microbiol.">
        <title>The Global Catalogue of Microorganisms (GCM) 10K type strain sequencing project: providing services to taxonomists for standard genome sequencing and annotation.</title>
        <authorList>
            <consortium name="The Broad Institute Genomics Platform"/>
            <consortium name="The Broad Institute Genome Sequencing Center for Infectious Disease"/>
            <person name="Wu L."/>
            <person name="Ma J."/>
        </authorList>
    </citation>
    <scope>NUCLEOTIDE SEQUENCE [LARGE SCALE GENOMIC DNA]</scope>
    <source>
        <strain evidence="2">SHR3</strain>
    </source>
</reference>
<accession>A0ABW1AWJ9</accession>
<gene>
    <name evidence="1" type="ORF">ACFPTN_20180</name>
</gene>
<comment type="caution">
    <text evidence="1">The sequence shown here is derived from an EMBL/GenBank/DDBJ whole genome shotgun (WGS) entry which is preliminary data.</text>
</comment>
<evidence type="ECO:0000313" key="1">
    <source>
        <dbReference type="EMBL" id="MFC5771703.1"/>
    </source>
</evidence>
<evidence type="ECO:0000313" key="2">
    <source>
        <dbReference type="Proteomes" id="UP001595974"/>
    </source>
</evidence>
<keyword evidence="2" id="KW-1185">Reference proteome</keyword>
<dbReference type="Pfam" id="PF08665">
    <property type="entry name" value="PglZ"/>
    <property type="match status" value="1"/>
</dbReference>
<dbReference type="EMBL" id="JBHSOG010000098">
    <property type="protein sequence ID" value="MFC5771703.1"/>
    <property type="molecule type" value="Genomic_DNA"/>
</dbReference>
<protein>
    <submittedName>
        <fullName evidence="1">PglZ domain-containing protein</fullName>
    </submittedName>
</protein>
<proteinExistence type="predicted"/>
<name>A0ABW1AWJ9_9RHOO</name>
<sequence>MTHGLHQQIASTLDRLLRERRIVVFYDLREEFQPFLDELEVVGSGVGDLLRVRILDTLACLARFDGSFFALKAAVEPILAAPLPEPLLVYVPGYAKERLGKLRAPAGPNAAQGKEVWNVLFELDCAGKSYEPSLRGLARNELRRRYTDGDIDEMLAPTSLTYKDVVRFLIDQSSTEGGSASLVKLVLGKGSSEELICRWLADDAWDTDLEAKQAVPELLKLVQARLGLPLSDASLVKARHQTLRYVLINEFRADLASEAPSQLDVIPMPPTKDEMQRVRDVAERLRHEYPDAYTEIADGLERELNLPALAIEADALGTIDTFRFEETILLEHAAKLIGDAHYERALDLVLARRRSFWVDRSLGRLGQWETCRLMAELGRAVATTRPLLKRGNGTPKSWVEGYASDWYRADLAQRALESWVAKLEDEPEPSLERALGLVRRNHEALLKEMTQGYTAALAAAGWSVNGVLHQTRIYPELVEPIRGRIAYFFVDAMRFEMAADLVEQLEGAQELRLVPAVGVLPSITPIGMAALLPGASSSFSVIDHKGKLAARIGDTTMPGLSERMKYLKAVRPEAVDIDLGELLQKSTRALEKQLADAPLTVVRSQSIDGLGEMDGGLLARQIMDTIIGNLARAVRKLARTGVEHFVITADHGHQFSIRKEEDMLMDKPGGDTVDQHRRCWAGRGARTPAAASRVSGAELGYDTDLDFIFPKGLAVFRAGGDLAFHHGGPSLQEMIVPVVTLRMPSAGAPEAASGSKVALEGYPSVLTNRTFGMRVLVAAELFSQEQVPVRLILLADGLEVGRCGMALDAELDRASGVLMLQPGKPANVAMMLTRDEVNKIRIVAQDPATDAVLAQSADIDVKLGM</sequence>
<dbReference type="Proteomes" id="UP001595974">
    <property type="component" value="Unassembled WGS sequence"/>
</dbReference>
<organism evidence="1 2">
    <name type="scientific">Thauera sinica</name>
    <dbReference type="NCBI Taxonomy" id="2665146"/>
    <lineage>
        <taxon>Bacteria</taxon>
        <taxon>Pseudomonadati</taxon>
        <taxon>Pseudomonadota</taxon>
        <taxon>Betaproteobacteria</taxon>
        <taxon>Rhodocyclales</taxon>
        <taxon>Zoogloeaceae</taxon>
        <taxon>Thauera</taxon>
    </lineage>
</organism>